<accession>A0ABS7F3C9</accession>
<organism evidence="1 2">
    <name type="scientific">Caldovatus aquaticus</name>
    <dbReference type="NCBI Taxonomy" id="2865671"/>
    <lineage>
        <taxon>Bacteria</taxon>
        <taxon>Pseudomonadati</taxon>
        <taxon>Pseudomonadota</taxon>
        <taxon>Alphaproteobacteria</taxon>
        <taxon>Acetobacterales</taxon>
        <taxon>Roseomonadaceae</taxon>
        <taxon>Caldovatus</taxon>
    </lineage>
</organism>
<sequence>MACRILRKPHYRIEEVCRRWETPDADLAGLVIERELTLSVVAAGVPVEVGDIEQVDERDWFPIPEGRRYLIGAVDLRPLDAWYALTAGVQTITAFAAEPGRYVTILGQGDEPGRYTVTRDLLVVRHAELERFEAAQARLQQGAAPAPALAAASAAAGSAPRGPVPQYEWDAFWCEVAAMMLFEGPPESLAALVRRMEAWFAGRPKQPDSSTIKKKLSPLWRRVAPEAERLSA</sequence>
<dbReference type="Proteomes" id="UP001519924">
    <property type="component" value="Unassembled WGS sequence"/>
</dbReference>
<evidence type="ECO:0000313" key="2">
    <source>
        <dbReference type="Proteomes" id="UP001519924"/>
    </source>
</evidence>
<name>A0ABS7F3C9_9PROT</name>
<proteinExistence type="predicted"/>
<comment type="caution">
    <text evidence="1">The sequence shown here is derived from an EMBL/GenBank/DDBJ whole genome shotgun (WGS) entry which is preliminary data.</text>
</comment>
<dbReference type="RefSeq" id="WP_220117738.1">
    <property type="nucleotide sequence ID" value="NZ_JAHZUY010000026.1"/>
</dbReference>
<gene>
    <name evidence="1" type="ORF">K1J50_10860</name>
</gene>
<evidence type="ECO:0000313" key="1">
    <source>
        <dbReference type="EMBL" id="MBW8269989.1"/>
    </source>
</evidence>
<reference evidence="1 2" key="1">
    <citation type="submission" date="2021-08" db="EMBL/GenBank/DDBJ databases">
        <title>Caldovatus sediminis gen. nov., sp. nov., a moderately thermophilic bacterium isolated from a hot spring.</title>
        <authorList>
            <person name="Hu C.-J."/>
            <person name="Li W.-J."/>
            <person name="Xian W.-D."/>
        </authorList>
    </citation>
    <scope>NUCLEOTIDE SEQUENCE [LARGE SCALE GENOMIC DNA]</scope>
    <source>
        <strain evidence="1 2">SYSU G05006</strain>
    </source>
</reference>
<keyword evidence="2" id="KW-1185">Reference proteome</keyword>
<dbReference type="EMBL" id="JAHZUY010000026">
    <property type="protein sequence ID" value="MBW8269989.1"/>
    <property type="molecule type" value="Genomic_DNA"/>
</dbReference>
<protein>
    <submittedName>
        <fullName evidence="1">Uncharacterized protein</fullName>
    </submittedName>
</protein>